<evidence type="ECO:0000256" key="5">
    <source>
        <dbReference type="ARBA" id="ARBA00022692"/>
    </source>
</evidence>
<feature type="binding site" evidence="11">
    <location>
        <position position="228"/>
    </location>
    <ligand>
        <name>Mn(2+)</name>
        <dbReference type="ChEBI" id="CHEBI:29035"/>
    </ligand>
</feature>
<dbReference type="PANTHER" id="PTHR10462">
    <property type="entry name" value="GLYCOSYLTRANSFERASE-RELATED"/>
    <property type="match status" value="1"/>
</dbReference>
<evidence type="ECO:0000256" key="7">
    <source>
        <dbReference type="ARBA" id="ARBA00022989"/>
    </source>
</evidence>
<keyword evidence="8" id="KW-0472">Membrane</keyword>
<evidence type="ECO:0000256" key="11">
    <source>
        <dbReference type="PIRSR" id="PIRSR605076-3"/>
    </source>
</evidence>
<proteinExistence type="evidence at transcript level"/>
<evidence type="ECO:0000256" key="10">
    <source>
        <dbReference type="PIRSR" id="PIRSR605076-2"/>
    </source>
</evidence>
<dbReference type="SUPFAM" id="SSF53448">
    <property type="entry name" value="Nucleotide-diphospho-sugar transferases"/>
    <property type="match status" value="1"/>
</dbReference>
<evidence type="ECO:0000256" key="9">
    <source>
        <dbReference type="PIRSR" id="PIRSR605076-1"/>
    </source>
</evidence>
<keyword evidence="5" id="KW-0812">Transmembrane</keyword>
<comment type="similarity">
    <text evidence="2">Belongs to the glycosyltransferase 6 family.</text>
</comment>
<dbReference type="PANTHER" id="PTHR10462:SF49">
    <property type="entry name" value="GLOBOSIDE ALPHA-1,3-N-ACETYLGALACTOSAMINYLTRANSFERASE 1"/>
    <property type="match status" value="1"/>
</dbReference>
<feature type="binding site" evidence="10">
    <location>
        <begin position="228"/>
        <end position="230"/>
    </location>
    <ligand>
        <name>UDP-N-acetyl-alpha-D-galactosamine</name>
        <dbReference type="ChEBI" id="CHEBI:67138"/>
    </ligand>
</feature>
<feature type="active site" description="Nucleophile" evidence="9">
    <location>
        <position position="320"/>
    </location>
</feature>
<sequence length="370" mass="42233">MLGFTPNMKLYSLCVTGGLLLFVYACFYSESIRKRHVLHDLGIINSKSDIFNDNGAKDNTTCGLLLLRTLSSHHPSKTRNKVLPQGLLYKKPSVVSGRTDVVSVTPWMAPIVWDQVFDSVVLDSIYKQMDITIATTVFALGKYVLFLKDFLHTAEKHYMVGYKVDYYIFTDRPGDVPNVTLAEGRRVRVLKVPSSNRWQEISARRMEMIQTTIESTIRGHADYIFCLDVDSKFHAHFGVEALGRLVATIHPGYYATERESLPYERRPESRAYIPFGEGDFYYGGAVFGGLLEDVRTMAEICRRNFEADTANGIEAAWQEESHLNRYFTYNKPSKLLSPEYLWQDVAGWSKHVKIIRFSGVAKNYADFRPN</sequence>
<dbReference type="GO" id="GO:0005975">
    <property type="term" value="P:carbohydrate metabolic process"/>
    <property type="evidence" value="ECO:0007669"/>
    <property type="project" value="InterPro"/>
</dbReference>
<comment type="cofactor">
    <cofactor evidence="11">
        <name>Mn(2+)</name>
        <dbReference type="ChEBI" id="CHEBI:29035"/>
    </cofactor>
    <text evidence="11">Binds 1 Mn(2+) ion per subunit.</text>
</comment>
<evidence type="ECO:0000256" key="1">
    <source>
        <dbReference type="ARBA" id="ARBA00004606"/>
    </source>
</evidence>
<keyword evidence="11" id="KW-0479">Metal-binding</keyword>
<keyword evidence="7" id="KW-1133">Transmembrane helix</keyword>
<feature type="binding site" evidence="10">
    <location>
        <position position="250"/>
    </location>
    <ligand>
        <name>an alpha-L-fucosyl-(1-&gt;2)-beta-D-galactosyl derivative</name>
        <dbReference type="ChEBI" id="CHEBI:140327"/>
    </ligand>
</feature>
<keyword evidence="4 12" id="KW-0808">Transferase</keyword>
<keyword evidence="3" id="KW-0328">Glycosyltransferase</keyword>
<gene>
    <name evidence="12" type="primary">GBGT1</name>
</gene>
<dbReference type="FunFam" id="3.90.550.10:FF:000022">
    <property type="entry name" value="Histo-blood group ABO system transferase"/>
    <property type="match status" value="1"/>
</dbReference>
<evidence type="ECO:0000313" key="12">
    <source>
        <dbReference type="EMBL" id="ACO09053.1"/>
    </source>
</evidence>
<reference evidence="12" key="1">
    <citation type="submission" date="2009-03" db="EMBL/GenBank/DDBJ databases">
        <title>Osmerus mordax full-length cDNAs.</title>
        <authorList>
            <person name="von Schalburg K."/>
            <person name="Leong J."/>
            <person name="Cooper G."/>
            <person name="Davidson W.S."/>
            <person name="Koop B.F."/>
        </authorList>
    </citation>
    <scope>NUCLEOTIDE SEQUENCE</scope>
    <source>
        <tissue evidence="12">Brain</tissue>
    </source>
</reference>
<dbReference type="GO" id="GO:0016020">
    <property type="term" value="C:membrane"/>
    <property type="evidence" value="ECO:0007669"/>
    <property type="project" value="UniProtKB-SubCell"/>
</dbReference>
<evidence type="ECO:0000256" key="2">
    <source>
        <dbReference type="ARBA" id="ARBA00010413"/>
    </source>
</evidence>
<dbReference type="EMBL" id="BT074629">
    <property type="protein sequence ID" value="ACO09053.1"/>
    <property type="molecule type" value="mRNA"/>
</dbReference>
<protein>
    <submittedName>
        <fullName evidence="12">Globoside alpha-1,3-N-acetylgalactosaminyltransferase 1</fullName>
    </submittedName>
</protein>
<evidence type="ECO:0000256" key="3">
    <source>
        <dbReference type="ARBA" id="ARBA00022676"/>
    </source>
</evidence>
<feature type="binding site" evidence="10">
    <location>
        <position position="320"/>
    </location>
    <ligand>
        <name>an alpha-L-fucosyl-(1-&gt;2)-beta-D-galactosyl derivative</name>
        <dbReference type="ChEBI" id="CHEBI:140327"/>
    </ligand>
</feature>
<keyword evidence="11" id="KW-0464">Manganese</keyword>
<evidence type="ECO:0000256" key="4">
    <source>
        <dbReference type="ARBA" id="ARBA00022679"/>
    </source>
</evidence>
<dbReference type="InterPro" id="IPR029044">
    <property type="entry name" value="Nucleotide-diphossugar_trans"/>
</dbReference>
<dbReference type="GO" id="GO:0016758">
    <property type="term" value="F:hexosyltransferase activity"/>
    <property type="evidence" value="ECO:0007669"/>
    <property type="project" value="InterPro"/>
</dbReference>
<evidence type="ECO:0000256" key="8">
    <source>
        <dbReference type="ARBA" id="ARBA00023136"/>
    </source>
</evidence>
<dbReference type="Gene3D" id="3.90.550.10">
    <property type="entry name" value="Spore Coat Polysaccharide Biosynthesis Protein SpsA, Chain A"/>
    <property type="match status" value="1"/>
</dbReference>
<dbReference type="GO" id="GO:0031982">
    <property type="term" value="C:vesicle"/>
    <property type="evidence" value="ECO:0007669"/>
    <property type="project" value="TreeGrafter"/>
</dbReference>
<name>C1BJ50_OSMMO</name>
<organism evidence="12">
    <name type="scientific">Osmerus mordax</name>
    <name type="common">Rainbow smelt</name>
    <name type="synonym">Atherina mordax</name>
    <dbReference type="NCBI Taxonomy" id="8014"/>
    <lineage>
        <taxon>Eukaryota</taxon>
        <taxon>Metazoa</taxon>
        <taxon>Chordata</taxon>
        <taxon>Craniata</taxon>
        <taxon>Vertebrata</taxon>
        <taxon>Euteleostomi</taxon>
        <taxon>Actinopterygii</taxon>
        <taxon>Neopterygii</taxon>
        <taxon>Teleostei</taxon>
        <taxon>Stomiati</taxon>
        <taxon>Osmeriformes</taxon>
        <taxon>Osmeridae</taxon>
        <taxon>Osmerus</taxon>
    </lineage>
</organism>
<dbReference type="Pfam" id="PF03414">
    <property type="entry name" value="Glyco_transf_6"/>
    <property type="match status" value="1"/>
</dbReference>
<dbReference type="GO" id="GO:0005794">
    <property type="term" value="C:Golgi apparatus"/>
    <property type="evidence" value="ECO:0007669"/>
    <property type="project" value="TreeGrafter"/>
</dbReference>
<comment type="subcellular location">
    <subcellularLocation>
        <location evidence="1">Membrane</location>
        <topology evidence="1">Single-pass type II membrane protein</topology>
    </subcellularLocation>
</comment>
<accession>C1BJ50</accession>
<feature type="binding site" evidence="11">
    <location>
        <position position="230"/>
    </location>
    <ligand>
        <name>Mn(2+)</name>
        <dbReference type="ChEBI" id="CHEBI:29035"/>
    </ligand>
</feature>
<keyword evidence="6" id="KW-0735">Signal-anchor</keyword>
<dbReference type="InterPro" id="IPR005076">
    <property type="entry name" value="Glyco_trans_6"/>
</dbReference>
<evidence type="ECO:0000256" key="6">
    <source>
        <dbReference type="ARBA" id="ARBA00022968"/>
    </source>
</evidence>
<dbReference type="AlphaFoldDB" id="C1BJ50"/>
<feature type="binding site" evidence="10">
    <location>
        <position position="143"/>
    </location>
    <ligand>
        <name>UDP-N-acetyl-alpha-D-galactosamine</name>
        <dbReference type="ChEBI" id="CHEBI:67138"/>
    </ligand>
</feature>
<dbReference type="GO" id="GO:0046872">
    <property type="term" value="F:metal ion binding"/>
    <property type="evidence" value="ECO:0007669"/>
    <property type="project" value="UniProtKB-KW"/>
</dbReference>